<dbReference type="InterPro" id="IPR003691">
    <property type="entry name" value="FluC"/>
</dbReference>
<dbReference type="PANTHER" id="PTHR28259">
    <property type="entry name" value="FLUORIDE EXPORT PROTEIN 1-RELATED"/>
    <property type="match status" value="1"/>
</dbReference>
<dbReference type="GO" id="GO:0062054">
    <property type="term" value="F:fluoride channel activity"/>
    <property type="evidence" value="ECO:0007669"/>
    <property type="project" value="UniProtKB-UniRule"/>
</dbReference>
<reference evidence="13 14" key="1">
    <citation type="submission" date="2015-09" db="EMBL/GenBank/DDBJ databases">
        <authorList>
            <consortium name="Swine Surveillance"/>
        </authorList>
    </citation>
    <scope>NUCLEOTIDE SEQUENCE [LARGE SCALE GENOMIC DNA]</scope>
    <source>
        <strain evidence="13 14">CECT 7688</strain>
    </source>
</reference>
<keyword evidence="6 12" id="KW-0915">Sodium</keyword>
<evidence type="ECO:0000313" key="14">
    <source>
        <dbReference type="Proteomes" id="UP000054823"/>
    </source>
</evidence>
<dbReference type="AlphaFoldDB" id="A0A0P1EL30"/>
<dbReference type="HAMAP" id="MF_00454">
    <property type="entry name" value="FluC"/>
    <property type="match status" value="1"/>
</dbReference>
<comment type="subcellular location">
    <subcellularLocation>
        <location evidence="1 12">Cell membrane</location>
        <topology evidence="1 12">Multi-pass membrane protein</topology>
    </subcellularLocation>
</comment>
<feature type="binding site" evidence="12">
    <location>
        <position position="78"/>
    </location>
    <ligand>
        <name>Na(+)</name>
        <dbReference type="ChEBI" id="CHEBI:29101"/>
        <note>structural</note>
    </ligand>
</feature>
<evidence type="ECO:0000256" key="10">
    <source>
        <dbReference type="ARBA" id="ARBA00035120"/>
    </source>
</evidence>
<evidence type="ECO:0000256" key="12">
    <source>
        <dbReference type="HAMAP-Rule" id="MF_00454"/>
    </source>
</evidence>
<dbReference type="GO" id="GO:0005886">
    <property type="term" value="C:plasma membrane"/>
    <property type="evidence" value="ECO:0007669"/>
    <property type="project" value="UniProtKB-SubCell"/>
</dbReference>
<comment type="catalytic activity">
    <reaction evidence="11">
        <text>fluoride(in) = fluoride(out)</text>
        <dbReference type="Rhea" id="RHEA:76159"/>
        <dbReference type="ChEBI" id="CHEBI:17051"/>
    </reaction>
    <physiologicalReaction direction="left-to-right" evidence="11">
        <dbReference type="Rhea" id="RHEA:76160"/>
    </physiologicalReaction>
</comment>
<feature type="transmembrane region" description="Helical" evidence="12">
    <location>
        <begin position="37"/>
        <end position="61"/>
    </location>
</feature>
<keyword evidence="8 12" id="KW-0472">Membrane</keyword>
<evidence type="ECO:0000256" key="8">
    <source>
        <dbReference type="ARBA" id="ARBA00023136"/>
    </source>
</evidence>
<organism evidence="13 14">
    <name type="scientific">Shimia marina</name>
    <dbReference type="NCBI Taxonomy" id="321267"/>
    <lineage>
        <taxon>Bacteria</taxon>
        <taxon>Pseudomonadati</taxon>
        <taxon>Pseudomonadota</taxon>
        <taxon>Alphaproteobacteria</taxon>
        <taxon>Rhodobacterales</taxon>
        <taxon>Roseobacteraceae</taxon>
    </lineage>
</organism>
<comment type="activity regulation">
    <text evidence="12">Na(+) is not transported, but it plays an essential structural role and its presence is essential for fluoride channel function.</text>
</comment>
<gene>
    <name evidence="12" type="primary">fluC</name>
    <name evidence="12" type="synonym">crcB</name>
    <name evidence="13" type="ORF">SHM7688_00364</name>
</gene>
<dbReference type="Pfam" id="PF02537">
    <property type="entry name" value="CRCB"/>
    <property type="match status" value="1"/>
</dbReference>
<keyword evidence="5 12" id="KW-1133">Transmembrane helix</keyword>
<evidence type="ECO:0000256" key="1">
    <source>
        <dbReference type="ARBA" id="ARBA00004651"/>
    </source>
</evidence>
<feature type="binding site" evidence="12">
    <location>
        <position position="81"/>
    </location>
    <ligand>
        <name>Na(+)</name>
        <dbReference type="ChEBI" id="CHEBI:29101"/>
        <note>structural</note>
    </ligand>
</feature>
<dbReference type="GO" id="GO:0046872">
    <property type="term" value="F:metal ion binding"/>
    <property type="evidence" value="ECO:0007669"/>
    <property type="project" value="UniProtKB-KW"/>
</dbReference>
<keyword evidence="2 12" id="KW-1003">Cell membrane</keyword>
<keyword evidence="12" id="KW-0479">Metal-binding</keyword>
<evidence type="ECO:0000256" key="3">
    <source>
        <dbReference type="ARBA" id="ARBA00022519"/>
    </source>
</evidence>
<keyword evidence="12" id="KW-0813">Transport</keyword>
<keyword evidence="9 12" id="KW-0407">Ion channel</keyword>
<evidence type="ECO:0000256" key="5">
    <source>
        <dbReference type="ARBA" id="ARBA00022989"/>
    </source>
</evidence>
<evidence type="ECO:0000256" key="4">
    <source>
        <dbReference type="ARBA" id="ARBA00022692"/>
    </source>
</evidence>
<comment type="function">
    <text evidence="12">Fluoride-specific ion channel. Important for reducing fluoride concentration in the cell, thus reducing its toxicity.</text>
</comment>
<evidence type="ECO:0000256" key="6">
    <source>
        <dbReference type="ARBA" id="ARBA00023053"/>
    </source>
</evidence>
<comment type="similarity">
    <text evidence="10 12">Belongs to the fluoride channel Fluc/FEX (TC 1.A.43) family.</text>
</comment>
<feature type="transmembrane region" description="Helical" evidence="12">
    <location>
        <begin position="68"/>
        <end position="86"/>
    </location>
</feature>
<dbReference type="Proteomes" id="UP000054823">
    <property type="component" value="Unassembled WGS sequence"/>
</dbReference>
<evidence type="ECO:0000256" key="7">
    <source>
        <dbReference type="ARBA" id="ARBA00023065"/>
    </source>
</evidence>
<dbReference type="EMBL" id="CYPW01000004">
    <property type="protein sequence ID" value="CUH50933.1"/>
    <property type="molecule type" value="Genomic_DNA"/>
</dbReference>
<keyword evidence="7 12" id="KW-0406">Ion transport</keyword>
<feature type="transmembrane region" description="Helical" evidence="12">
    <location>
        <begin position="98"/>
        <end position="123"/>
    </location>
</feature>
<dbReference type="PANTHER" id="PTHR28259:SF1">
    <property type="entry name" value="FLUORIDE EXPORT PROTEIN 1-RELATED"/>
    <property type="match status" value="1"/>
</dbReference>
<dbReference type="NCBIfam" id="NF010805">
    <property type="entry name" value="PRK14209.1"/>
    <property type="match status" value="1"/>
</dbReference>
<sequence length="129" mass="13174">MILNLVYVALGGAVGAALRYLVGIGVIRLVGQGLWQGFPLAIVTVNVVGSFLMGAFVVLAAQRGLTHLSPLIMTGLLGGFTTFSAFSLETVTLMERGAYGTATLYVGLSVAGAVGALMLGMVVTRGILA</sequence>
<proteinExistence type="inferred from homology"/>
<accession>A0A0P1EL30</accession>
<feature type="transmembrane region" description="Helical" evidence="12">
    <location>
        <begin position="7"/>
        <end position="31"/>
    </location>
</feature>
<name>A0A0P1EL30_9RHOB</name>
<keyword evidence="4 12" id="KW-0812">Transmembrane</keyword>
<protein>
    <recommendedName>
        <fullName evidence="12">Fluoride-specific ion channel FluC</fullName>
    </recommendedName>
</protein>
<evidence type="ECO:0000256" key="11">
    <source>
        <dbReference type="ARBA" id="ARBA00035585"/>
    </source>
</evidence>
<dbReference type="GO" id="GO:0140114">
    <property type="term" value="P:cellular detoxification of fluoride"/>
    <property type="evidence" value="ECO:0007669"/>
    <property type="project" value="UniProtKB-UniRule"/>
</dbReference>
<keyword evidence="3" id="KW-0997">Cell inner membrane</keyword>
<dbReference type="RefSeq" id="WP_058238311.1">
    <property type="nucleotide sequence ID" value="NZ_CYPW01000004.1"/>
</dbReference>
<evidence type="ECO:0000256" key="9">
    <source>
        <dbReference type="ARBA" id="ARBA00023303"/>
    </source>
</evidence>
<dbReference type="STRING" id="321267.SHM7688_00364"/>
<evidence type="ECO:0000313" key="13">
    <source>
        <dbReference type="EMBL" id="CUH50933.1"/>
    </source>
</evidence>
<dbReference type="OrthoDB" id="9806299at2"/>
<evidence type="ECO:0000256" key="2">
    <source>
        <dbReference type="ARBA" id="ARBA00022475"/>
    </source>
</evidence>
<keyword evidence="14" id="KW-1185">Reference proteome</keyword>